<feature type="region of interest" description="Disordered" evidence="1">
    <location>
        <begin position="26"/>
        <end position="50"/>
    </location>
</feature>
<gene>
    <name evidence="3" type="ORF">EII34_10705</name>
</gene>
<evidence type="ECO:0000256" key="2">
    <source>
        <dbReference type="SAM" id="SignalP"/>
    </source>
</evidence>
<evidence type="ECO:0000313" key="4">
    <source>
        <dbReference type="Proteomes" id="UP000280819"/>
    </source>
</evidence>
<accession>A0A3P1T550</accession>
<evidence type="ECO:0000256" key="1">
    <source>
        <dbReference type="SAM" id="MobiDB-lite"/>
    </source>
</evidence>
<dbReference type="AlphaFoldDB" id="A0A3P1T550"/>
<dbReference type="OrthoDB" id="3730812at2"/>
<feature type="chain" id="PRO_5038514397" description="Lipoprotein" evidence="2">
    <location>
        <begin position="20"/>
        <end position="459"/>
    </location>
</feature>
<dbReference type="RefSeq" id="WP_124845150.1">
    <property type="nucleotide sequence ID" value="NZ_RQZG01000012.1"/>
</dbReference>
<reference evidence="3 4" key="1">
    <citation type="submission" date="2018-11" db="EMBL/GenBank/DDBJ databases">
        <title>Genomes From Bacteria Associated with the Canine Oral Cavity: a Test Case for Automated Genome-Based Taxonomic Assignment.</title>
        <authorList>
            <person name="Coil D.A."/>
            <person name="Jospin G."/>
            <person name="Darling A.E."/>
            <person name="Wallis C."/>
            <person name="Davis I.J."/>
            <person name="Harris S."/>
            <person name="Eisen J.A."/>
            <person name="Holcombe L.J."/>
            <person name="O'Flynn C."/>
        </authorList>
    </citation>
    <scope>NUCLEOTIDE SEQUENCE [LARGE SCALE GENOMIC DNA]</scope>
    <source>
        <strain evidence="3 4">OH887_COT-365</strain>
    </source>
</reference>
<proteinExistence type="predicted"/>
<feature type="compositionally biased region" description="Pro residues" evidence="1">
    <location>
        <begin position="31"/>
        <end position="48"/>
    </location>
</feature>
<keyword evidence="2" id="KW-0732">Signal</keyword>
<evidence type="ECO:0008006" key="5">
    <source>
        <dbReference type="Google" id="ProtNLM"/>
    </source>
</evidence>
<dbReference type="PROSITE" id="PS51257">
    <property type="entry name" value="PROKAR_LIPOPROTEIN"/>
    <property type="match status" value="1"/>
</dbReference>
<comment type="caution">
    <text evidence="3">The sequence shown here is derived from an EMBL/GenBank/DDBJ whole genome shotgun (WGS) entry which is preliminary data.</text>
</comment>
<dbReference type="EMBL" id="RQZG01000012">
    <property type="protein sequence ID" value="RRD04295.1"/>
    <property type="molecule type" value="Genomic_DNA"/>
</dbReference>
<evidence type="ECO:0000313" key="3">
    <source>
        <dbReference type="EMBL" id="RRD04295.1"/>
    </source>
</evidence>
<dbReference type="Proteomes" id="UP000280819">
    <property type="component" value="Unassembled WGS sequence"/>
</dbReference>
<protein>
    <recommendedName>
        <fullName evidence="5">Lipoprotein</fullName>
    </recommendedName>
</protein>
<name>A0A3P1T550_9ACTN</name>
<sequence length="459" mass="49082">MRRRHFLWVGAVSALSACADTPAIPETVPTPNIPPAPSASTSPPPEPPGSFVVPTSFRHAPTWPTAPVATRITAVRHHWLCGAVLRGEKDPRGQEEAWFPAVVNVKGPSTWILQLDDSGTFATEKVELDALVTPSPGAPVEEDGRGRPLTAGRAVLDEQHAYLVVGVQEAASRYALHVVKVGLGDGAVAATVKIREGIDPHAIRALTLSLDETGRELVLVGTTTLKAPGDHVAVRLVTSDLSVRFDAHDVVADATPVMNHVLGEAIVLTRQDGTRVVVAPLTGSVVEVGAWMPLFVAGEWLYFADLVDDDTEQWNHEAVHVTSLRHDATIDLQDITSHGAVSFRPPQIWSESRALIGSADHEKGGSLWVWRVGAPAPDFRVTAGLDERPPRARAIFGNVLYSGPNDKDTLSDDATLHLRNLGSGTIIAELPLLGNAEALAVTSWGLANETLFYPAIGWS</sequence>
<feature type="signal peptide" evidence="2">
    <location>
        <begin position="1"/>
        <end position="19"/>
    </location>
</feature>
<organism evidence="3 4">
    <name type="scientific">Arachnia propionica</name>
    <dbReference type="NCBI Taxonomy" id="1750"/>
    <lineage>
        <taxon>Bacteria</taxon>
        <taxon>Bacillati</taxon>
        <taxon>Actinomycetota</taxon>
        <taxon>Actinomycetes</taxon>
        <taxon>Propionibacteriales</taxon>
        <taxon>Propionibacteriaceae</taxon>
        <taxon>Arachnia</taxon>
    </lineage>
</organism>